<dbReference type="SMART" id="SM00382">
    <property type="entry name" value="AAA"/>
    <property type="match status" value="1"/>
</dbReference>
<dbReference type="GO" id="GO:0005524">
    <property type="term" value="F:ATP binding"/>
    <property type="evidence" value="ECO:0007669"/>
    <property type="project" value="UniProtKB-KW"/>
</dbReference>
<dbReference type="PANTHER" id="PTHR43820:SF4">
    <property type="entry name" value="HIGH-AFFINITY BRANCHED-CHAIN AMINO ACID TRANSPORT ATP-BINDING PROTEIN LIVF"/>
    <property type="match status" value="1"/>
</dbReference>
<dbReference type="InterPro" id="IPR003593">
    <property type="entry name" value="AAA+_ATPase"/>
</dbReference>
<dbReference type="SUPFAM" id="SSF52540">
    <property type="entry name" value="P-loop containing nucleoside triphosphate hydrolases"/>
    <property type="match status" value="1"/>
</dbReference>
<dbReference type="PANTHER" id="PTHR43820">
    <property type="entry name" value="HIGH-AFFINITY BRANCHED-CHAIN AMINO ACID TRANSPORT ATP-BINDING PROTEIN LIVF"/>
    <property type="match status" value="1"/>
</dbReference>
<evidence type="ECO:0000256" key="1">
    <source>
        <dbReference type="ARBA" id="ARBA00005417"/>
    </source>
</evidence>
<keyword evidence="5" id="KW-0029">Amino-acid transport</keyword>
<comment type="similarity">
    <text evidence="1">Belongs to the ABC transporter superfamily.</text>
</comment>
<accession>A0A1H9WFR0</accession>
<keyword evidence="4 7" id="KW-0067">ATP-binding</keyword>
<keyword evidence="3" id="KW-0547">Nucleotide-binding</keyword>
<dbReference type="Gene3D" id="3.40.50.300">
    <property type="entry name" value="P-loop containing nucleotide triphosphate hydrolases"/>
    <property type="match status" value="1"/>
</dbReference>
<evidence type="ECO:0000256" key="4">
    <source>
        <dbReference type="ARBA" id="ARBA00022840"/>
    </source>
</evidence>
<dbReference type="RefSeq" id="WP_218144325.1">
    <property type="nucleotide sequence ID" value="NZ_FOHB01000005.1"/>
</dbReference>
<gene>
    <name evidence="7" type="ORF">SAMN05216199_2862</name>
</gene>
<dbReference type="InterPro" id="IPR017871">
    <property type="entry name" value="ABC_transporter-like_CS"/>
</dbReference>
<protein>
    <submittedName>
        <fullName evidence="7">Amino acid/amide ABC transporter ATP-binding protein 2, HAAT family</fullName>
    </submittedName>
</protein>
<proteinExistence type="inferred from homology"/>
<dbReference type="GO" id="GO:0015807">
    <property type="term" value="P:L-amino acid transport"/>
    <property type="evidence" value="ECO:0007669"/>
    <property type="project" value="TreeGrafter"/>
</dbReference>
<evidence type="ECO:0000313" key="7">
    <source>
        <dbReference type="EMBL" id="SES32537.1"/>
    </source>
</evidence>
<dbReference type="PROSITE" id="PS00211">
    <property type="entry name" value="ABC_TRANSPORTER_1"/>
    <property type="match status" value="1"/>
</dbReference>
<sequence>MSERATAQPTATERASGDVLAVESLSAWYGEARVLTDVSLAVQPGEVVTLVGRNGAGKTTLLRSIMGLHRHVEGTISWGGRELGKASPDARAKAGIGWVPDDRGIYASLSVAENLTLPPVVNKDAWTLEQVYEQFPVLHERRDFPGTKLSGGEQQMLAMARVLRMGSRLLLLDEPSEGLAPVIVQRIGEIIRQIKAQGVAVLLVEQNVKFASTVADRHYLLAQGRVVESLDNDAFQSRTTELLEYLGM</sequence>
<dbReference type="InterPro" id="IPR052156">
    <property type="entry name" value="BCAA_Transport_ATP-bd_LivF"/>
</dbReference>
<dbReference type="InterPro" id="IPR003439">
    <property type="entry name" value="ABC_transporter-like_ATP-bd"/>
</dbReference>
<keyword evidence="2" id="KW-0813">Transport</keyword>
<evidence type="ECO:0000259" key="6">
    <source>
        <dbReference type="PROSITE" id="PS50893"/>
    </source>
</evidence>
<dbReference type="Pfam" id="PF00005">
    <property type="entry name" value="ABC_tran"/>
    <property type="match status" value="1"/>
</dbReference>
<dbReference type="PROSITE" id="PS50893">
    <property type="entry name" value="ABC_TRANSPORTER_2"/>
    <property type="match status" value="1"/>
</dbReference>
<feature type="domain" description="ABC transporter" evidence="6">
    <location>
        <begin position="20"/>
        <end position="248"/>
    </location>
</feature>
<organism evidence="7 8">
    <name type="scientific">Pedococcus cremeus</name>
    <dbReference type="NCBI Taxonomy" id="587636"/>
    <lineage>
        <taxon>Bacteria</taxon>
        <taxon>Bacillati</taxon>
        <taxon>Actinomycetota</taxon>
        <taxon>Actinomycetes</taxon>
        <taxon>Micrococcales</taxon>
        <taxon>Intrasporangiaceae</taxon>
        <taxon>Pedococcus</taxon>
    </lineage>
</organism>
<name>A0A1H9WFR0_9MICO</name>
<evidence type="ECO:0000256" key="5">
    <source>
        <dbReference type="ARBA" id="ARBA00022970"/>
    </source>
</evidence>
<dbReference type="Proteomes" id="UP000199019">
    <property type="component" value="Unassembled WGS sequence"/>
</dbReference>
<dbReference type="GO" id="GO:0015658">
    <property type="term" value="F:branched-chain amino acid transmembrane transporter activity"/>
    <property type="evidence" value="ECO:0007669"/>
    <property type="project" value="TreeGrafter"/>
</dbReference>
<dbReference type="STRING" id="587636.SAMN05216199_2862"/>
<evidence type="ECO:0000256" key="2">
    <source>
        <dbReference type="ARBA" id="ARBA00022448"/>
    </source>
</evidence>
<evidence type="ECO:0000313" key="8">
    <source>
        <dbReference type="Proteomes" id="UP000199019"/>
    </source>
</evidence>
<keyword evidence="8" id="KW-1185">Reference proteome</keyword>
<dbReference type="AlphaFoldDB" id="A0A1H9WFR0"/>
<dbReference type="GO" id="GO:0016887">
    <property type="term" value="F:ATP hydrolysis activity"/>
    <property type="evidence" value="ECO:0007669"/>
    <property type="project" value="InterPro"/>
</dbReference>
<dbReference type="EMBL" id="FOHB01000005">
    <property type="protein sequence ID" value="SES32537.1"/>
    <property type="molecule type" value="Genomic_DNA"/>
</dbReference>
<reference evidence="8" key="1">
    <citation type="submission" date="2016-10" db="EMBL/GenBank/DDBJ databases">
        <authorList>
            <person name="Varghese N."/>
            <person name="Submissions S."/>
        </authorList>
    </citation>
    <scope>NUCLEOTIDE SEQUENCE [LARGE SCALE GENOMIC DNA]</scope>
    <source>
        <strain evidence="8">CGMCC 1.6963</strain>
    </source>
</reference>
<dbReference type="CDD" id="cd03224">
    <property type="entry name" value="ABC_TM1139_LivF_branched"/>
    <property type="match status" value="1"/>
</dbReference>
<dbReference type="InterPro" id="IPR027417">
    <property type="entry name" value="P-loop_NTPase"/>
</dbReference>
<evidence type="ECO:0000256" key="3">
    <source>
        <dbReference type="ARBA" id="ARBA00022741"/>
    </source>
</evidence>